<comment type="caution">
    <text evidence="3">The sequence shown here is derived from an EMBL/GenBank/DDBJ whole genome shotgun (WGS) entry which is preliminary data.</text>
</comment>
<evidence type="ECO:0000313" key="4">
    <source>
        <dbReference type="Proteomes" id="UP000005824"/>
    </source>
</evidence>
<sequence>MKLILLFLTLAAIPLYAVDTEWKAAATKAVITPKEPMAMAGYAGRTKPAEGTASDLFAKALALEDKQGTRFVFVTLDLIGVPRTLHTHLEKRLTEAYHLPPEGLLLNASHTHCGPEYRVDSKPGIFAEFNSAAAAQAEAYGKFLEDTLFQIIGEALTHLAPANVSYHHARCGFSMNRRLPLNGGYANSPNPEGPVDQAVPVLRITDVDGNIRAVLFGYACHNTTLGFYQWCGDYAGFAEADIEEAHPGAIALFMQGCGGDQNPYPRSKLELAKMHGQSLATSVEAALTATTQPVHGPLREKFADVDIDFAAVPTRAELDAQTKSKDKYTVGHAQRLLQQLDAGQALPTHYPYPVQVLRFGDGLTFVGLAGETVVDYSLRLKRELAGPPVWIAGYCNDVMGYIPSRRVLEEGGYEAGDSMKFGSLPGPWAPTTEERIVGEVHTLLRGLTP</sequence>
<dbReference type="AlphaFoldDB" id="B4D5P1"/>
<dbReference type="InParanoid" id="B4D5P1"/>
<feature type="chain" id="PRO_5002803185" description="Neutral/alkaline non-lysosomal ceramidase N-terminal domain-containing protein" evidence="1">
    <location>
        <begin position="18"/>
        <end position="449"/>
    </location>
</feature>
<accession>B4D5P1</accession>
<evidence type="ECO:0000313" key="3">
    <source>
        <dbReference type="EMBL" id="EDY18094.1"/>
    </source>
</evidence>
<keyword evidence="1" id="KW-0732">Signal</keyword>
<feature type="signal peptide" evidence="1">
    <location>
        <begin position="1"/>
        <end position="17"/>
    </location>
</feature>
<keyword evidence="4" id="KW-1185">Reference proteome</keyword>
<gene>
    <name evidence="3" type="ORF">CfE428DRAFT_4230</name>
</gene>
<dbReference type="STRING" id="497964.CfE428DRAFT_4230"/>
<dbReference type="RefSeq" id="WP_006981554.1">
    <property type="nucleotide sequence ID" value="NZ_ABVL01000014.1"/>
</dbReference>
<proteinExistence type="predicted"/>
<name>B4D5P1_9BACT</name>
<dbReference type="Pfam" id="PF04734">
    <property type="entry name" value="Ceramidase_alk"/>
    <property type="match status" value="1"/>
</dbReference>
<reference evidence="3 4" key="1">
    <citation type="journal article" date="2011" name="J. Bacteriol.">
        <title>Genome sequence of Chthoniobacter flavus Ellin428, an aerobic heterotrophic soil bacterium.</title>
        <authorList>
            <person name="Kant R."/>
            <person name="van Passel M.W."/>
            <person name="Palva A."/>
            <person name="Lucas S."/>
            <person name="Lapidus A."/>
            <person name="Glavina Del Rio T."/>
            <person name="Dalin E."/>
            <person name="Tice H."/>
            <person name="Bruce D."/>
            <person name="Goodwin L."/>
            <person name="Pitluck S."/>
            <person name="Larimer F.W."/>
            <person name="Land M.L."/>
            <person name="Hauser L."/>
            <person name="Sangwan P."/>
            <person name="de Vos W.M."/>
            <person name="Janssen P.H."/>
            <person name="Smidt H."/>
        </authorList>
    </citation>
    <scope>NUCLEOTIDE SEQUENCE [LARGE SCALE GENOMIC DNA]</scope>
    <source>
        <strain evidence="3 4">Ellin428</strain>
    </source>
</reference>
<dbReference type="InterPro" id="IPR031329">
    <property type="entry name" value="NEUT/ALK_ceramidase_N"/>
</dbReference>
<dbReference type="EMBL" id="ABVL01000014">
    <property type="protein sequence ID" value="EDY18094.1"/>
    <property type="molecule type" value="Genomic_DNA"/>
</dbReference>
<dbReference type="eggNOG" id="COG3356">
    <property type="taxonomic scope" value="Bacteria"/>
</dbReference>
<organism evidence="3 4">
    <name type="scientific">Chthoniobacter flavus Ellin428</name>
    <dbReference type="NCBI Taxonomy" id="497964"/>
    <lineage>
        <taxon>Bacteria</taxon>
        <taxon>Pseudomonadati</taxon>
        <taxon>Verrucomicrobiota</taxon>
        <taxon>Spartobacteria</taxon>
        <taxon>Chthoniobacterales</taxon>
        <taxon>Chthoniobacteraceae</taxon>
        <taxon>Chthoniobacter</taxon>
    </lineage>
</organism>
<protein>
    <recommendedName>
        <fullName evidence="2">Neutral/alkaline non-lysosomal ceramidase N-terminal domain-containing protein</fullName>
    </recommendedName>
</protein>
<feature type="domain" description="Neutral/alkaline non-lysosomal ceramidase N-terminal" evidence="2">
    <location>
        <begin position="36"/>
        <end position="260"/>
    </location>
</feature>
<dbReference type="Proteomes" id="UP000005824">
    <property type="component" value="Unassembled WGS sequence"/>
</dbReference>
<evidence type="ECO:0000259" key="2">
    <source>
        <dbReference type="Pfam" id="PF04734"/>
    </source>
</evidence>
<evidence type="ECO:0000256" key="1">
    <source>
        <dbReference type="SAM" id="SignalP"/>
    </source>
</evidence>